<dbReference type="EMBL" id="ADAQ01000011">
    <property type="protein sequence ID" value="EEY72509.1"/>
    <property type="molecule type" value="Genomic_DNA"/>
</dbReference>
<evidence type="ECO:0000256" key="1">
    <source>
        <dbReference type="SAM" id="Phobius"/>
    </source>
</evidence>
<keyword evidence="1" id="KW-0472">Membrane</keyword>
<proteinExistence type="predicted"/>
<feature type="transmembrane region" description="Helical" evidence="1">
    <location>
        <begin position="172"/>
        <end position="191"/>
    </location>
</feature>
<evidence type="ECO:0000313" key="3">
    <source>
        <dbReference type="Proteomes" id="UP000003604"/>
    </source>
</evidence>
<sequence>MQSTPGKPPLRVQRRIKPGRLVFWVKSIGRGENWRRLVWELLLFVSGKANLINLNSGVFDRFPNANREVCRNSPFCRIFPLSILLHMMILYSKHALILSPSVRLIRKKSQSGVFNYPTLGSNKLLAFREVHLTIISVSEDVPLAYYNLILTFGASLCALSFLYLVVTQKYTVAKIAIFTIFLFSCFYYLALSLVDKFYELSLNGDYIELKYAPPGKDRTIQRYEVRSVTFGLSGRTGKRCYIALNLLSGEKYESAPLTGNANVSRLVVTYKSN</sequence>
<accession>D0I790</accession>
<keyword evidence="3" id="KW-1185">Reference proteome</keyword>
<evidence type="ECO:0000313" key="2">
    <source>
        <dbReference type="EMBL" id="EEY72509.1"/>
    </source>
</evidence>
<comment type="caution">
    <text evidence="2">The sequence shown here is derived from an EMBL/GenBank/DDBJ whole genome shotgun (WGS) entry which is preliminary data.</text>
</comment>
<organism evidence="2 3">
    <name type="scientific">Grimontia hollisae CIP 101886</name>
    <dbReference type="NCBI Taxonomy" id="675812"/>
    <lineage>
        <taxon>Bacteria</taxon>
        <taxon>Pseudomonadati</taxon>
        <taxon>Pseudomonadota</taxon>
        <taxon>Gammaproteobacteria</taxon>
        <taxon>Vibrionales</taxon>
        <taxon>Vibrionaceae</taxon>
        <taxon>Grimontia</taxon>
    </lineage>
</organism>
<feature type="transmembrane region" description="Helical" evidence="1">
    <location>
        <begin position="144"/>
        <end position="166"/>
    </location>
</feature>
<reference evidence="2 3" key="1">
    <citation type="submission" date="2009-10" db="EMBL/GenBank/DDBJ databases">
        <authorList>
            <consortium name="Los Alamos National Laboratory (LANL)"/>
            <consortium name="National Microbial Pathogen Data Resource (NMPDR)"/>
            <person name="Saunders E.H."/>
            <person name="Munk A.C."/>
            <person name="Tapia R."/>
            <person name="Green L."/>
            <person name="Rogers Y."/>
            <person name="Detter J.C."/>
            <person name="Bruce D."/>
            <person name="Brettin T.S."/>
            <person name="Colwell R.R."/>
            <person name="Huq A."/>
            <person name="Grim C.J."/>
            <person name="Hasan N.A."/>
            <person name="Bartels D."/>
            <person name="Vonstein V."/>
        </authorList>
    </citation>
    <scope>NUCLEOTIDE SEQUENCE [LARGE SCALE GENOMIC DNA]</scope>
    <source>
        <strain evidence="2 3">CIP 101886</strain>
    </source>
</reference>
<keyword evidence="1" id="KW-0812">Transmembrane</keyword>
<gene>
    <name evidence="2" type="ORF">VHA_001612</name>
</gene>
<dbReference type="Proteomes" id="UP000003604">
    <property type="component" value="Unassembled WGS sequence"/>
</dbReference>
<protein>
    <submittedName>
        <fullName evidence="2">Uncharacterized protein</fullName>
    </submittedName>
</protein>
<name>D0I790_GRIHO</name>
<keyword evidence="1" id="KW-1133">Transmembrane helix</keyword>
<dbReference type="AlphaFoldDB" id="D0I790"/>